<proteinExistence type="predicted"/>
<dbReference type="RefSeq" id="WP_089407133.1">
    <property type="nucleotide sequence ID" value="NZ_FZOU01000001.1"/>
</dbReference>
<organism evidence="4 5">
    <name type="scientific">Granulicella rosea</name>
    <dbReference type="NCBI Taxonomy" id="474952"/>
    <lineage>
        <taxon>Bacteria</taxon>
        <taxon>Pseudomonadati</taxon>
        <taxon>Acidobacteriota</taxon>
        <taxon>Terriglobia</taxon>
        <taxon>Terriglobales</taxon>
        <taxon>Acidobacteriaceae</taxon>
        <taxon>Granulicella</taxon>
    </lineage>
</organism>
<dbReference type="Proteomes" id="UP000198356">
    <property type="component" value="Unassembled WGS sequence"/>
</dbReference>
<dbReference type="AlphaFoldDB" id="A0A239E9T0"/>
<gene>
    <name evidence="4" type="ORF">SAMN05421770_101864</name>
</gene>
<evidence type="ECO:0000259" key="2">
    <source>
        <dbReference type="Pfam" id="PF12708"/>
    </source>
</evidence>
<dbReference type="InterPro" id="IPR012334">
    <property type="entry name" value="Pectin_lyas_fold"/>
</dbReference>
<dbReference type="Pfam" id="PF12708">
    <property type="entry name" value="Pect-lyase_RHGA_epim"/>
    <property type="match status" value="1"/>
</dbReference>
<reference evidence="4 5" key="1">
    <citation type="submission" date="2017-06" db="EMBL/GenBank/DDBJ databases">
        <authorList>
            <person name="Kim H.J."/>
            <person name="Triplett B.A."/>
        </authorList>
    </citation>
    <scope>NUCLEOTIDE SEQUENCE [LARGE SCALE GENOMIC DNA]</scope>
    <source>
        <strain evidence="4 5">DSM 18704</strain>
    </source>
</reference>
<evidence type="ECO:0000313" key="5">
    <source>
        <dbReference type="Proteomes" id="UP000198356"/>
    </source>
</evidence>
<dbReference type="InterPro" id="IPR024535">
    <property type="entry name" value="RHGA/B-epi-like_pectate_lyase"/>
</dbReference>
<keyword evidence="5" id="KW-1185">Reference proteome</keyword>
<dbReference type="OrthoDB" id="117829at2"/>
<dbReference type="Pfam" id="PF13290">
    <property type="entry name" value="CHB_HEX_C_1"/>
    <property type="match status" value="2"/>
</dbReference>
<evidence type="ECO:0000256" key="1">
    <source>
        <dbReference type="SAM" id="SignalP"/>
    </source>
</evidence>
<dbReference type="GO" id="GO:0016829">
    <property type="term" value="F:lyase activity"/>
    <property type="evidence" value="ECO:0007669"/>
    <property type="project" value="UniProtKB-KW"/>
</dbReference>
<feature type="domain" description="GH29D-like beta-sandwich" evidence="3">
    <location>
        <begin position="54"/>
        <end position="120"/>
    </location>
</feature>
<evidence type="ECO:0000313" key="4">
    <source>
        <dbReference type="EMBL" id="SNS41239.1"/>
    </source>
</evidence>
<feature type="domain" description="Rhamnogalacturonase A/B/Epimerase-like pectate lyase" evidence="2">
    <location>
        <begin position="242"/>
        <end position="338"/>
    </location>
</feature>
<dbReference type="InterPro" id="IPR059177">
    <property type="entry name" value="GH29D-like_dom"/>
</dbReference>
<dbReference type="EMBL" id="FZOU01000001">
    <property type="protein sequence ID" value="SNS41239.1"/>
    <property type="molecule type" value="Genomic_DNA"/>
</dbReference>
<dbReference type="InterPro" id="IPR011050">
    <property type="entry name" value="Pectin_lyase_fold/virulence"/>
</dbReference>
<accession>A0A239E9T0</accession>
<dbReference type="Gene3D" id="2.160.20.10">
    <property type="entry name" value="Single-stranded right-handed beta-helix, Pectin lyase-like"/>
    <property type="match status" value="2"/>
</dbReference>
<dbReference type="PROSITE" id="PS51257">
    <property type="entry name" value="PROKAR_LIPOPROTEIN"/>
    <property type="match status" value="1"/>
</dbReference>
<name>A0A239E9T0_9BACT</name>
<sequence length="985" mass="100846">MKWTSICLFPSKCCLAARGLHVAVLSALCAAVGCGKGATAPASLPVAALPSFSPAGGTYSTSQMVAITDTSPGVTIHYTTDGSTPTSASPTYSGPITVAAAEMIEAYAAEIGYTASAVATASYTFTNLPVAATPSIWVAGGANSSEQTVTMTNTSTGATIYYTVDGSTPTTSSAVYATPVIVRATETIKAIAGGAAYKTSTAASTAVTIVAAPWDTPTVPGQIAYTETVPLADVSLSGAGMINVVTQGGVDNTGGADAACAIQALLKNSALTRNDHQFGTATPMEDVIIYFPTGTYLLSNPSCLPLVKNYSDGTPAYGMVFLGQSQSGTVFKLSANTVPVVNFTGSGTPGNRLLTVSSTKGLYVNQLLKGAGMREGVSIASIGSNSITLTGSPTSTVTSTPIQALTPLILTQSATDAGVEYGNQGFNNVMENFTIDASAAGNDGAVGISYVVSNKGAVRNVTILGDSDSAMQGTGIDMTRPLIGPGLIENVSITGFNWGMDVGNTTTGLTMEHVTFDNQISGALRNDNNLVGANAIWVKSGQAASAITNVSTDGMITIANSRFDQPGASLVLNLAGGAVSIHGTNFATGQSSFNSVATNVNGVLVGSTWTADNGLFLPLTIDTPVLPYDASSQWVAPASGMSAAWTDEVGTPVDATAPINAALACRGTTSTLYLPHGVWYVSSPIQIPSWVDRIVGMDSTIRALSSSNFPAGSPIFDVTSNSSGSCPFANTLVIERLAFDNAGSNVSYSVRMDAPASGVSARTVVIRDVSNNTGVYRVSGAGELFAEDIATSPYRVDGTNYFMARQYNSEAESLCNSGSCNPRVTNNGAPAWIFGMKTEGPSNVIYSPMTTAPYAITELLSEFLNTAPGTSDATAPATNCTQAGNPVSTSSQTAAVFIVGAGPVVEANFIEDANPIATSGQTVKSQTYPFYVNNAGNCPNAGAGYYPWSPSNPYVIDGIDVIQRPTTPANGTEAGFIVPELLVKP</sequence>
<protein>
    <submittedName>
        <fullName evidence="4">Pectate lyase superfamily protein</fullName>
    </submittedName>
</protein>
<feature type="signal peptide" evidence="1">
    <location>
        <begin position="1"/>
        <end position="22"/>
    </location>
</feature>
<evidence type="ECO:0000259" key="3">
    <source>
        <dbReference type="Pfam" id="PF13290"/>
    </source>
</evidence>
<dbReference type="SUPFAM" id="SSF51126">
    <property type="entry name" value="Pectin lyase-like"/>
    <property type="match status" value="2"/>
</dbReference>
<keyword evidence="1" id="KW-0732">Signal</keyword>
<feature type="domain" description="GH29D-like beta-sandwich" evidence="3">
    <location>
        <begin position="139"/>
        <end position="201"/>
    </location>
</feature>
<feature type="chain" id="PRO_5013394339" evidence="1">
    <location>
        <begin position="23"/>
        <end position="985"/>
    </location>
</feature>
<keyword evidence="4" id="KW-0456">Lyase</keyword>